<dbReference type="Proteomes" id="UP000789920">
    <property type="component" value="Unassembled WGS sequence"/>
</dbReference>
<accession>A0ACA9RSQ7</accession>
<reference evidence="1" key="1">
    <citation type="submission" date="2021-06" db="EMBL/GenBank/DDBJ databases">
        <authorList>
            <person name="Kallberg Y."/>
            <person name="Tangrot J."/>
            <person name="Rosling A."/>
        </authorList>
    </citation>
    <scope>NUCLEOTIDE SEQUENCE</scope>
    <source>
        <strain evidence="1">MA461A</strain>
    </source>
</reference>
<comment type="caution">
    <text evidence="1">The sequence shown here is derived from an EMBL/GenBank/DDBJ whole genome shotgun (WGS) entry which is preliminary data.</text>
</comment>
<evidence type="ECO:0000313" key="1">
    <source>
        <dbReference type="EMBL" id="CAG8807561.1"/>
    </source>
</evidence>
<feature type="non-terminal residue" evidence="1">
    <location>
        <position position="1"/>
    </location>
</feature>
<dbReference type="EMBL" id="CAJVQC010067845">
    <property type="protein sequence ID" value="CAG8807561.1"/>
    <property type="molecule type" value="Genomic_DNA"/>
</dbReference>
<gene>
    <name evidence="1" type="ORF">RPERSI_LOCUS22414</name>
</gene>
<evidence type="ECO:0000313" key="2">
    <source>
        <dbReference type="Proteomes" id="UP000789920"/>
    </source>
</evidence>
<organism evidence="1 2">
    <name type="scientific">Racocetra persica</name>
    <dbReference type="NCBI Taxonomy" id="160502"/>
    <lineage>
        <taxon>Eukaryota</taxon>
        <taxon>Fungi</taxon>
        <taxon>Fungi incertae sedis</taxon>
        <taxon>Mucoromycota</taxon>
        <taxon>Glomeromycotina</taxon>
        <taxon>Glomeromycetes</taxon>
        <taxon>Diversisporales</taxon>
        <taxon>Gigasporaceae</taxon>
        <taxon>Racocetra</taxon>
    </lineage>
</organism>
<sequence>KLKQHYELRQLDFEDSLIKAALNNFCQNIYLNQFSNQFYHAFGKSQVVDIEKIQGSNDI</sequence>
<keyword evidence="2" id="KW-1185">Reference proteome</keyword>
<name>A0ACA9RSQ7_9GLOM</name>
<protein>
    <submittedName>
        <fullName evidence="1">10608_t:CDS:1</fullName>
    </submittedName>
</protein>
<proteinExistence type="predicted"/>